<comment type="caution">
    <text evidence="2">The sequence shown here is derived from an EMBL/GenBank/DDBJ whole genome shotgun (WGS) entry which is preliminary data.</text>
</comment>
<accession>A0ABU6C6W4</accession>
<sequence length="66" mass="6735">MPEQTEPNDPTASAVGDTPSDTLPPRRRRRAASRPAGPPAGKAAAQTAQAAAADAEPELDTAEEAQ</sequence>
<feature type="compositionally biased region" description="Acidic residues" evidence="1">
    <location>
        <begin position="55"/>
        <end position="66"/>
    </location>
</feature>
<feature type="non-terminal residue" evidence="2">
    <location>
        <position position="66"/>
    </location>
</feature>
<evidence type="ECO:0000313" key="2">
    <source>
        <dbReference type="EMBL" id="MEB3959927.1"/>
    </source>
</evidence>
<evidence type="ECO:0000256" key="1">
    <source>
        <dbReference type="SAM" id="MobiDB-lite"/>
    </source>
</evidence>
<dbReference type="Proteomes" id="UP001352223">
    <property type="component" value="Unassembled WGS sequence"/>
</dbReference>
<organism evidence="2 3">
    <name type="scientific">Streptomyces kunmingensis</name>
    <dbReference type="NCBI Taxonomy" id="68225"/>
    <lineage>
        <taxon>Bacteria</taxon>
        <taxon>Bacillati</taxon>
        <taxon>Actinomycetota</taxon>
        <taxon>Actinomycetes</taxon>
        <taxon>Kitasatosporales</taxon>
        <taxon>Streptomycetaceae</taxon>
        <taxon>Streptomyces</taxon>
    </lineage>
</organism>
<dbReference type="EMBL" id="JAOZYB010000031">
    <property type="protein sequence ID" value="MEB3959927.1"/>
    <property type="molecule type" value="Genomic_DNA"/>
</dbReference>
<proteinExistence type="predicted"/>
<reference evidence="2 3" key="1">
    <citation type="submission" date="2022-10" db="EMBL/GenBank/DDBJ databases">
        <authorList>
            <person name="Xie J."/>
            <person name="Shen N."/>
        </authorList>
    </citation>
    <scope>NUCLEOTIDE SEQUENCE [LARGE SCALE GENOMIC DNA]</scope>
    <source>
        <strain evidence="2 3">DSM 41681</strain>
    </source>
</reference>
<keyword evidence="3" id="KW-1185">Reference proteome</keyword>
<dbReference type="RefSeq" id="WP_324766918.1">
    <property type="nucleotide sequence ID" value="NZ_JAOZYB010000031.1"/>
</dbReference>
<protein>
    <submittedName>
        <fullName evidence="2">Uncharacterized protein</fullName>
    </submittedName>
</protein>
<name>A0ABU6C6W4_9ACTN</name>
<feature type="compositionally biased region" description="Polar residues" evidence="1">
    <location>
        <begin position="1"/>
        <end position="11"/>
    </location>
</feature>
<evidence type="ECO:0000313" key="3">
    <source>
        <dbReference type="Proteomes" id="UP001352223"/>
    </source>
</evidence>
<feature type="region of interest" description="Disordered" evidence="1">
    <location>
        <begin position="1"/>
        <end position="66"/>
    </location>
</feature>
<gene>
    <name evidence="2" type="ORF">OKJ48_06620</name>
</gene>
<feature type="compositionally biased region" description="Low complexity" evidence="1">
    <location>
        <begin position="33"/>
        <end position="54"/>
    </location>
</feature>